<evidence type="ECO:0000313" key="2">
    <source>
        <dbReference type="EMBL" id="QXT62217.1"/>
    </source>
</evidence>
<keyword evidence="3" id="KW-1185">Reference proteome</keyword>
<protein>
    <recommendedName>
        <fullName evidence="4">Lipoprotein</fullName>
    </recommendedName>
</protein>
<evidence type="ECO:0008006" key="4">
    <source>
        <dbReference type="Google" id="ProtNLM"/>
    </source>
</evidence>
<organism evidence="2 3">
    <name type="scientific">Tessaracoccus palaemonis</name>
    <dbReference type="NCBI Taxonomy" id="2829499"/>
    <lineage>
        <taxon>Bacteria</taxon>
        <taxon>Bacillati</taxon>
        <taxon>Actinomycetota</taxon>
        <taxon>Actinomycetes</taxon>
        <taxon>Propionibacteriales</taxon>
        <taxon>Propionibacteriaceae</taxon>
        <taxon>Tessaracoccus</taxon>
    </lineage>
</organism>
<dbReference type="PROSITE" id="PS51257">
    <property type="entry name" value="PROKAR_LIPOPROTEIN"/>
    <property type="match status" value="1"/>
</dbReference>
<dbReference type="EMBL" id="CP079216">
    <property type="protein sequence ID" value="QXT62217.1"/>
    <property type="molecule type" value="Genomic_DNA"/>
</dbReference>
<accession>A0ABX8SFN0</accession>
<gene>
    <name evidence="2" type="ORF">KDB89_10650</name>
</gene>
<feature type="signal peptide" evidence="1">
    <location>
        <begin position="1"/>
        <end position="27"/>
    </location>
</feature>
<name>A0ABX8SFN0_9ACTN</name>
<sequence>MSRRTVAMRIAAFIALTLAGCAPSVEAAPTPSTSPSPWFSAEQLALEARTAECRDIAEDLLKSHRVKEKAVTVDGDSFRKVMKQFKSMSRQWDTFAEDTEDEQLADAAATLGRDFAIIRSVMTDLYEEGVTVRRLVRASGNLSESYTRLAMLCEEP</sequence>
<evidence type="ECO:0000313" key="3">
    <source>
        <dbReference type="Proteomes" id="UP000824504"/>
    </source>
</evidence>
<proteinExistence type="predicted"/>
<dbReference type="Proteomes" id="UP000824504">
    <property type="component" value="Chromosome"/>
</dbReference>
<dbReference type="RefSeq" id="WP_219080852.1">
    <property type="nucleotide sequence ID" value="NZ_CP079216.1"/>
</dbReference>
<evidence type="ECO:0000256" key="1">
    <source>
        <dbReference type="SAM" id="SignalP"/>
    </source>
</evidence>
<keyword evidence="1" id="KW-0732">Signal</keyword>
<reference evidence="2 3" key="1">
    <citation type="submission" date="2021-07" db="EMBL/GenBank/DDBJ databases">
        <title>complete genome sequencing of Tessaracoccus sp.J1M15.</title>
        <authorList>
            <person name="Bae J.-W."/>
            <person name="Kim D.-y."/>
        </authorList>
    </citation>
    <scope>NUCLEOTIDE SEQUENCE [LARGE SCALE GENOMIC DNA]</scope>
    <source>
        <strain evidence="2 3">J1M15</strain>
    </source>
</reference>
<feature type="chain" id="PRO_5045777268" description="Lipoprotein" evidence="1">
    <location>
        <begin position="28"/>
        <end position="156"/>
    </location>
</feature>